<comment type="caution">
    <text evidence="14">The sequence shown here is derived from an EMBL/GenBank/DDBJ whole genome shotgun (WGS) entry which is preliminary data.</text>
</comment>
<evidence type="ECO:0000256" key="6">
    <source>
        <dbReference type="ARBA" id="ARBA00022837"/>
    </source>
</evidence>
<dbReference type="PROSITE" id="PS52029">
    <property type="entry name" value="LD_TPASE"/>
    <property type="match status" value="1"/>
</dbReference>
<evidence type="ECO:0000256" key="7">
    <source>
        <dbReference type="ARBA" id="ARBA00022960"/>
    </source>
</evidence>
<feature type="region of interest" description="Disordered" evidence="11">
    <location>
        <begin position="97"/>
        <end position="122"/>
    </location>
</feature>
<dbReference type="GO" id="GO:0005576">
    <property type="term" value="C:extracellular region"/>
    <property type="evidence" value="ECO:0007669"/>
    <property type="project" value="TreeGrafter"/>
</dbReference>
<feature type="compositionally biased region" description="Basic and acidic residues" evidence="11">
    <location>
        <begin position="97"/>
        <end position="118"/>
    </location>
</feature>
<evidence type="ECO:0000256" key="12">
    <source>
        <dbReference type="SAM" id="SignalP"/>
    </source>
</evidence>
<evidence type="ECO:0000256" key="5">
    <source>
        <dbReference type="ARBA" id="ARBA00022729"/>
    </source>
</evidence>
<evidence type="ECO:0000256" key="10">
    <source>
        <dbReference type="PROSITE-ProRule" id="PRU01373"/>
    </source>
</evidence>
<dbReference type="CDD" id="cd16913">
    <property type="entry name" value="YkuD_like"/>
    <property type="match status" value="1"/>
</dbReference>
<dbReference type="Pfam" id="PF18884">
    <property type="entry name" value="TSP3_bac"/>
    <property type="match status" value="2"/>
</dbReference>
<dbReference type="SUPFAM" id="SSF141523">
    <property type="entry name" value="L,D-transpeptidase catalytic domain-like"/>
    <property type="match status" value="1"/>
</dbReference>
<dbReference type="GO" id="GO:0071555">
    <property type="term" value="P:cell wall organization"/>
    <property type="evidence" value="ECO:0007669"/>
    <property type="project" value="UniProtKB-UniRule"/>
</dbReference>
<evidence type="ECO:0000313" key="14">
    <source>
        <dbReference type="EMBL" id="PKM87409.1"/>
    </source>
</evidence>
<evidence type="ECO:0000256" key="1">
    <source>
        <dbReference type="ARBA" id="ARBA00004613"/>
    </source>
</evidence>
<comment type="subcellular location">
    <subcellularLocation>
        <location evidence="1">Secreted</location>
    </subcellularLocation>
</comment>
<keyword evidence="7 10" id="KW-0133">Cell shape</keyword>
<dbReference type="GO" id="GO:0005509">
    <property type="term" value="F:calcium ion binding"/>
    <property type="evidence" value="ECO:0007669"/>
    <property type="project" value="InterPro"/>
</dbReference>
<dbReference type="Pfam" id="PF03734">
    <property type="entry name" value="YkuD"/>
    <property type="match status" value="1"/>
</dbReference>
<feature type="active site" description="Proton donor/acceptor" evidence="10">
    <location>
        <position position="203"/>
    </location>
</feature>
<keyword evidence="4" id="KW-0808">Transferase</keyword>
<feature type="chain" id="PRO_5014839394" description="L,D-TPase catalytic domain-containing protein" evidence="12">
    <location>
        <begin position="25"/>
        <end position="251"/>
    </location>
</feature>
<dbReference type="InterPro" id="IPR028974">
    <property type="entry name" value="TSP_type-3_rpt"/>
</dbReference>
<dbReference type="EMBL" id="PHAH01000045">
    <property type="protein sequence ID" value="PKM87409.1"/>
    <property type="molecule type" value="Genomic_DNA"/>
</dbReference>
<feature type="active site" description="Nucleophile" evidence="10">
    <location>
        <position position="227"/>
    </location>
</feature>
<dbReference type="SUPFAM" id="SSF103647">
    <property type="entry name" value="TSP type-3 repeat"/>
    <property type="match status" value="1"/>
</dbReference>
<proteinExistence type="predicted"/>
<dbReference type="Gene3D" id="4.10.1080.10">
    <property type="entry name" value="TSP type-3 repeat"/>
    <property type="match status" value="1"/>
</dbReference>
<dbReference type="GO" id="GO:0018104">
    <property type="term" value="P:peptidoglycan-protein cross-linking"/>
    <property type="evidence" value="ECO:0007669"/>
    <property type="project" value="TreeGrafter"/>
</dbReference>
<evidence type="ECO:0000313" key="15">
    <source>
        <dbReference type="Proteomes" id="UP000233325"/>
    </source>
</evidence>
<name>A0A2N2DY55_9BACT</name>
<dbReference type="InterPro" id="IPR038063">
    <property type="entry name" value="Transpep_catalytic_dom"/>
</dbReference>
<reference evidence="14 15" key="1">
    <citation type="journal article" date="2017" name="ISME J.">
        <title>Potential for microbial H2 and metal transformations associated with novel bacteria and archaea in deep terrestrial subsurface sediments.</title>
        <authorList>
            <person name="Hernsdorf A.W."/>
            <person name="Amano Y."/>
            <person name="Miyakawa K."/>
            <person name="Ise K."/>
            <person name="Suzuki Y."/>
            <person name="Anantharaman K."/>
            <person name="Probst A."/>
            <person name="Burstein D."/>
            <person name="Thomas B.C."/>
            <person name="Banfield J.F."/>
        </authorList>
    </citation>
    <scope>NUCLEOTIDE SEQUENCE [LARGE SCALE GENOMIC DNA]</scope>
    <source>
        <strain evidence="14">HGW-Falkowbacteria-2</strain>
    </source>
</reference>
<accession>A0A2N2DY55</accession>
<dbReference type="GO" id="GO:0008360">
    <property type="term" value="P:regulation of cell shape"/>
    <property type="evidence" value="ECO:0007669"/>
    <property type="project" value="UniProtKB-UniRule"/>
</dbReference>
<comment type="pathway">
    <text evidence="2 10">Cell wall biogenesis; peptidoglycan biosynthesis.</text>
</comment>
<dbReference type="Proteomes" id="UP000233325">
    <property type="component" value="Unassembled WGS sequence"/>
</dbReference>
<keyword evidence="3" id="KW-0964">Secreted</keyword>
<keyword evidence="8 10" id="KW-0573">Peptidoglycan synthesis</keyword>
<feature type="signal peptide" evidence="12">
    <location>
        <begin position="1"/>
        <end position="24"/>
    </location>
</feature>
<sequence length="251" mass="27880">MKKLSTYLLVLLLGLLVFTMKVDANGLPDADRDGVPDKDEIEIYFTDPNNPDTDGDGYSDFAEINAGYSPTNPEPIKLIDSDLDQDGLSDAWEIKFRTDSRNPDTDGDGYKDGEEVDRGFNPAEGGDVRLNISLRVNLQGQTLDYLLNGYVWKSFSISSGKASMPTPKGEFTIANKIEKAWSRAYGLWMPYWMGISGTRAGFHELPIWPNGYREGEDHLGKAVSHGCVRLGVGAAEYVYERIQVGDRVVIR</sequence>
<dbReference type="PANTHER" id="PTHR30582">
    <property type="entry name" value="L,D-TRANSPEPTIDASE"/>
    <property type="match status" value="1"/>
</dbReference>
<dbReference type="InterPro" id="IPR059100">
    <property type="entry name" value="TSP3_bac"/>
</dbReference>
<dbReference type="UniPathway" id="UPA00219"/>
<dbReference type="InterPro" id="IPR005490">
    <property type="entry name" value="LD_TPept_cat_dom"/>
</dbReference>
<dbReference type="GO" id="GO:0071972">
    <property type="term" value="F:peptidoglycan L,D-transpeptidase activity"/>
    <property type="evidence" value="ECO:0007669"/>
    <property type="project" value="TreeGrafter"/>
</dbReference>
<protein>
    <recommendedName>
        <fullName evidence="13">L,D-TPase catalytic domain-containing protein</fullName>
    </recommendedName>
</protein>
<dbReference type="GO" id="GO:0016740">
    <property type="term" value="F:transferase activity"/>
    <property type="evidence" value="ECO:0007669"/>
    <property type="project" value="UniProtKB-KW"/>
</dbReference>
<evidence type="ECO:0000256" key="11">
    <source>
        <dbReference type="SAM" id="MobiDB-lite"/>
    </source>
</evidence>
<evidence type="ECO:0000256" key="2">
    <source>
        <dbReference type="ARBA" id="ARBA00004752"/>
    </source>
</evidence>
<keyword evidence="9 10" id="KW-0961">Cell wall biogenesis/degradation</keyword>
<evidence type="ECO:0000256" key="3">
    <source>
        <dbReference type="ARBA" id="ARBA00022525"/>
    </source>
</evidence>
<dbReference type="AlphaFoldDB" id="A0A2N2DY55"/>
<gene>
    <name evidence="14" type="ORF">CVU83_03045</name>
</gene>
<evidence type="ECO:0000256" key="8">
    <source>
        <dbReference type="ARBA" id="ARBA00022984"/>
    </source>
</evidence>
<dbReference type="Gene3D" id="2.40.440.10">
    <property type="entry name" value="L,D-transpeptidase catalytic domain-like"/>
    <property type="match status" value="1"/>
</dbReference>
<keyword evidence="5 12" id="KW-0732">Signal</keyword>
<evidence type="ECO:0000256" key="4">
    <source>
        <dbReference type="ARBA" id="ARBA00022679"/>
    </source>
</evidence>
<evidence type="ECO:0000256" key="9">
    <source>
        <dbReference type="ARBA" id="ARBA00023316"/>
    </source>
</evidence>
<organism evidence="14 15">
    <name type="scientific">Candidatus Falkowbacteria bacterium HGW-Falkowbacteria-2</name>
    <dbReference type="NCBI Taxonomy" id="2013769"/>
    <lineage>
        <taxon>Bacteria</taxon>
        <taxon>Candidatus Falkowiibacteriota</taxon>
    </lineage>
</organism>
<evidence type="ECO:0000259" key="13">
    <source>
        <dbReference type="PROSITE" id="PS52029"/>
    </source>
</evidence>
<feature type="domain" description="L,D-TPase catalytic" evidence="13">
    <location>
        <begin position="132"/>
        <end position="251"/>
    </location>
</feature>
<keyword evidence="6" id="KW-0106">Calcium</keyword>
<dbReference type="InterPro" id="IPR050979">
    <property type="entry name" value="LD-transpeptidase"/>
</dbReference>